<organism evidence="1">
    <name type="scientific">Staphylococcus phage vB_VibM_10AMN12</name>
    <dbReference type="NCBI Taxonomy" id="3076785"/>
    <lineage>
        <taxon>Viruses</taxon>
        <taxon>Duplodnaviria</taxon>
        <taxon>Heunggongvirae</taxon>
        <taxon>Uroviricota</taxon>
        <taxon>Caudoviricetes</taxon>
    </lineage>
</organism>
<sequence length="426" mass="50029">MKELKDLTVEERTLITIGCEPFYINYKQDNKLKFVHTKLMELFPQNHKKEVWVFITSAINPIKFNLSGSMFSLRKGDYTTANSKHNQGISYVKCKRIIEKLDEEGYIDLYKGFYDHTTNTSLKSCYIIKSKLLNLFDSVDMLRVGRPRPVETFVELRDPETDELITELSKLRGIKDKRELVKRYNALLSTFDIRCKMHPVCAIYKRVFTGDLTKHGRWYSQSCLQTTRSDFRKYLTIGGTKTTEIDFKQMHPRILMTLDKVYKPMSWEPYADISDITKDKSYGKESRLLSKLAMMCLLNAEDQKSAKSALFKIYNDDKLKSEDRMFDNLTLGKGVINEIFKRLIDVNSQISHWFGKKDLWAILQHYDSEIAGYIIEKFTNLGKCILPWHDSFVVCVHDRDLLIDTMREAWLYVMGDNKNCFYDIEY</sequence>
<proteinExistence type="predicted"/>
<reference evidence="1" key="1">
    <citation type="submission" date="2023-08" db="EMBL/GenBank/DDBJ databases">
        <authorList>
            <person name="Nazir A."/>
        </authorList>
    </citation>
    <scope>NUCLEOTIDE SEQUENCE</scope>
</reference>
<protein>
    <submittedName>
        <fullName evidence="1">Uncharacterized protein</fullName>
    </submittedName>
</protein>
<name>A0AA96KT09_9CAUD</name>
<dbReference type="EMBL" id="OR481006">
    <property type="protein sequence ID" value="WNO47481.1"/>
    <property type="molecule type" value="Genomic_DNA"/>
</dbReference>
<accession>A0AA96KT09</accession>
<evidence type="ECO:0000313" key="1">
    <source>
        <dbReference type="EMBL" id="WNO47481.1"/>
    </source>
</evidence>